<dbReference type="InterPro" id="IPR024747">
    <property type="entry name" value="Pyridox_Oxase-rel"/>
</dbReference>
<evidence type="ECO:0000256" key="1">
    <source>
        <dbReference type="SAM" id="MobiDB-lite"/>
    </source>
</evidence>
<reference evidence="2" key="1">
    <citation type="submission" date="2020-11" db="EMBL/GenBank/DDBJ databases">
        <title>Isolation and identification of active actinomycetes.</title>
        <authorList>
            <person name="Yu B."/>
        </authorList>
    </citation>
    <scope>NUCLEOTIDE SEQUENCE</scope>
    <source>
        <strain evidence="2">NEAU-YB345</strain>
    </source>
</reference>
<dbReference type="InterPro" id="IPR012349">
    <property type="entry name" value="Split_barrel_FMN-bd"/>
</dbReference>
<dbReference type="SUPFAM" id="SSF50475">
    <property type="entry name" value="FMN-binding split barrel"/>
    <property type="match status" value="1"/>
</dbReference>
<evidence type="ECO:0000313" key="2">
    <source>
        <dbReference type="EMBL" id="MBF9067032.1"/>
    </source>
</evidence>
<dbReference type="Gene3D" id="2.30.110.10">
    <property type="entry name" value="Electron Transport, Fmn-binding Protein, Chain A"/>
    <property type="match status" value="1"/>
</dbReference>
<name>A0A931B1L1_9ACTN</name>
<gene>
    <name evidence="2" type="ORF">I2501_03130</name>
</gene>
<comment type="caution">
    <text evidence="2">The sequence shown here is derived from an EMBL/GenBank/DDBJ whole genome shotgun (WGS) entry which is preliminary data.</text>
</comment>
<feature type="region of interest" description="Disordered" evidence="1">
    <location>
        <begin position="111"/>
        <end position="134"/>
    </location>
</feature>
<protein>
    <submittedName>
        <fullName evidence="2">Pyridoxamine 5'-phosphate oxidase family protein</fullName>
    </submittedName>
</protein>
<dbReference type="RefSeq" id="WP_196192185.1">
    <property type="nucleotide sequence ID" value="NZ_JADPRT010000001.1"/>
</dbReference>
<keyword evidence="3" id="KW-1185">Reference proteome</keyword>
<dbReference type="Pfam" id="PF12900">
    <property type="entry name" value="Pyridox_ox_2"/>
    <property type="match status" value="1"/>
</dbReference>
<proteinExistence type="predicted"/>
<feature type="region of interest" description="Disordered" evidence="1">
    <location>
        <begin position="1"/>
        <end position="20"/>
    </location>
</feature>
<sequence>MFAVSPSGTTEPGRAGAERRTVKVDLTEDECWSRLGGHGVGRIVFLVGGALIVRPVDYQAADGVLRIRSDESDVLAGAVGRRVVLEVDCADDACGPGWSVRVSGHAALDRRDAVRSGSPEGEGEPEPWADGPSDLLVRIRPHRVAGQTRLASRSGTHPYGSRP</sequence>
<accession>A0A931B1L1</accession>
<dbReference type="AlphaFoldDB" id="A0A931B1L1"/>
<dbReference type="Proteomes" id="UP000657385">
    <property type="component" value="Unassembled WGS sequence"/>
</dbReference>
<dbReference type="EMBL" id="JADPRT010000001">
    <property type="protein sequence ID" value="MBF9067032.1"/>
    <property type="molecule type" value="Genomic_DNA"/>
</dbReference>
<organism evidence="2 3">
    <name type="scientific">Streptacidiphilus fuscans</name>
    <dbReference type="NCBI Taxonomy" id="2789292"/>
    <lineage>
        <taxon>Bacteria</taxon>
        <taxon>Bacillati</taxon>
        <taxon>Actinomycetota</taxon>
        <taxon>Actinomycetes</taxon>
        <taxon>Kitasatosporales</taxon>
        <taxon>Streptomycetaceae</taxon>
        <taxon>Streptacidiphilus</taxon>
    </lineage>
</organism>
<feature type="compositionally biased region" description="Polar residues" evidence="1">
    <location>
        <begin position="1"/>
        <end position="10"/>
    </location>
</feature>
<evidence type="ECO:0000313" key="3">
    <source>
        <dbReference type="Proteomes" id="UP000657385"/>
    </source>
</evidence>